<feature type="compositionally biased region" description="Acidic residues" evidence="12">
    <location>
        <begin position="195"/>
        <end position="212"/>
    </location>
</feature>
<proteinExistence type="inferred from homology"/>
<feature type="compositionally biased region" description="Basic and acidic residues" evidence="12">
    <location>
        <begin position="545"/>
        <end position="556"/>
    </location>
</feature>
<evidence type="ECO:0000256" key="1">
    <source>
        <dbReference type="ARBA" id="ARBA00004286"/>
    </source>
</evidence>
<dbReference type="InterPro" id="IPR022816">
    <property type="entry name" value="Condensin_barren_su2"/>
</dbReference>
<evidence type="ECO:0000256" key="3">
    <source>
        <dbReference type="ARBA" id="ARBA00009471"/>
    </source>
</evidence>
<sequence>MINSPRVPRLRRSGGHEYAPSPLRPSPMGTKIPLNDDVAEKAKRFKKRSMLRGLQANEIVAAASPARRQTIGSTDDPTTPRNLPALRGGVAGEGPIDAVTPMRKVPILANFEEWMKLATDNKINATNSWNFALIDYFYDMSLLKEGEGINFQKASCTLDGCVKIYTNRVDSVATETGKLLSGLADSNSKRKDRDGEEGEGSDDEAGEDGEDGEGSKRRKRKSQRSSEATLAKDFASLQIKKHDLELNVDPLFKKATADFDEGGAKGLLLNNLSIDSSGRIVFDSSDDSGHVDPIDKEDDGIKKEDEDEEPKEPEPVEEDKVEIDFNALRNKFFPNLSILDQQDICPSLKNFDLGDPAGSLDIPFLKALEERGDDGDVLASDIEGPDGPIGDGDLTERPDMAFGFDAGFGIGDDDDGDMGFGEGGEIWANETIVDAAQRFMSPAKRPLLGLGGEGNEDEDTKDFTVGFGGGGDDILSYFDETLKKNWAGPEHWRIRKLKDNSKPVNAPVRQRKEKETFLIDFMSPEAEVTDDVVRPKKGTASINMPKKDWKSKSRNLLPDDKHFNSTQLKKLFLKPKAVLYATKSSKTTSGGKSVEDRPEDMDEEFWAREDMAKNIQASSTPDPKVSGNYDANFFSDEGLGIPGPADDDDDDFADAREVFSPPPDTLPQGAQNPTAPDPSPLNALLAGGGATQGVEFGSQLVTSSRRVRPEYVQYAKIAKKVDVRKLKEKLWEGLSFSDTKKEEHQDAGKENAVKDEEMEDVKAEERKFTQVINGLQEVYPQKAMADISTSYCFICLLHLANEKGLVIEGNKTLSELSIWRDMTAEGMDEY</sequence>
<dbReference type="EMBL" id="NESQ01000190">
    <property type="protein sequence ID" value="PUU76407.1"/>
    <property type="molecule type" value="Genomic_DNA"/>
</dbReference>
<evidence type="ECO:0000256" key="12">
    <source>
        <dbReference type="SAM" id="MobiDB-lite"/>
    </source>
</evidence>
<protein>
    <recommendedName>
        <fullName evidence="4 11">Condensin complex subunit 2</fullName>
    </recommendedName>
</protein>
<feature type="compositionally biased region" description="Low complexity" evidence="12">
    <location>
        <begin position="583"/>
        <end position="592"/>
    </location>
</feature>
<evidence type="ECO:0000313" key="13">
    <source>
        <dbReference type="EMBL" id="PUU76407.1"/>
    </source>
</evidence>
<keyword evidence="14" id="KW-1185">Reference proteome</keyword>
<evidence type="ECO:0000256" key="6">
    <source>
        <dbReference type="ARBA" id="ARBA00022490"/>
    </source>
</evidence>
<feature type="region of interest" description="Disordered" evidence="12">
    <location>
        <begin position="63"/>
        <end position="90"/>
    </location>
</feature>
<dbReference type="OrthoDB" id="362021at2759"/>
<keyword evidence="6" id="KW-0963">Cytoplasm</keyword>
<feature type="region of interest" description="Disordered" evidence="12">
    <location>
        <begin position="1"/>
        <end position="34"/>
    </location>
</feature>
<gene>
    <name evidence="13" type="ORF">B9Z19DRAFT_1088369</name>
</gene>
<keyword evidence="8 11" id="KW-0498">Mitosis</keyword>
<evidence type="ECO:0000256" key="5">
    <source>
        <dbReference type="ARBA" id="ARBA00022454"/>
    </source>
</evidence>
<comment type="similarity">
    <text evidence="3 11">Belongs to the CND2 (condensin subunit 2) family.</text>
</comment>
<evidence type="ECO:0000256" key="11">
    <source>
        <dbReference type="PIRNR" id="PIRNR017126"/>
    </source>
</evidence>
<dbReference type="GO" id="GO:0003682">
    <property type="term" value="F:chromatin binding"/>
    <property type="evidence" value="ECO:0007669"/>
    <property type="project" value="TreeGrafter"/>
</dbReference>
<keyword evidence="7 11" id="KW-0132">Cell division</keyword>
<evidence type="ECO:0000256" key="2">
    <source>
        <dbReference type="ARBA" id="ARBA00004496"/>
    </source>
</evidence>
<feature type="region of interest" description="Disordered" evidence="12">
    <location>
        <begin position="583"/>
        <end position="689"/>
    </location>
</feature>
<comment type="function">
    <text evidence="11">Regulatory subunit of the condensin complex, a complex required for conversion of interphase chromatin into mitotic-like condense chromosomes.</text>
</comment>
<dbReference type="GO" id="GO:0000796">
    <property type="term" value="C:condensin complex"/>
    <property type="evidence" value="ECO:0007669"/>
    <property type="project" value="InterPro"/>
</dbReference>
<evidence type="ECO:0000256" key="4">
    <source>
        <dbReference type="ARBA" id="ARBA00016065"/>
    </source>
</evidence>
<feature type="compositionally biased region" description="Basic and acidic residues" evidence="12">
    <location>
        <begin position="287"/>
        <end position="304"/>
    </location>
</feature>
<dbReference type="STRING" id="42251.A0A2T6ZLN8"/>
<evidence type="ECO:0000313" key="14">
    <source>
        <dbReference type="Proteomes" id="UP000244722"/>
    </source>
</evidence>
<comment type="caution">
    <text evidence="13">The sequence shown here is derived from an EMBL/GenBank/DDBJ whole genome shotgun (WGS) entry which is preliminary data.</text>
</comment>
<evidence type="ECO:0000256" key="8">
    <source>
        <dbReference type="ARBA" id="ARBA00022776"/>
    </source>
</evidence>
<evidence type="ECO:0000256" key="9">
    <source>
        <dbReference type="ARBA" id="ARBA00023067"/>
    </source>
</evidence>
<comment type="subcellular location">
    <subcellularLocation>
        <location evidence="1">Chromosome</location>
    </subcellularLocation>
    <subcellularLocation>
        <location evidence="2">Cytoplasm</location>
    </subcellularLocation>
</comment>
<dbReference type="GO" id="GO:0007076">
    <property type="term" value="P:mitotic chromosome condensation"/>
    <property type="evidence" value="ECO:0007669"/>
    <property type="project" value="InterPro"/>
</dbReference>
<feature type="region of interest" description="Disordered" evidence="12">
    <location>
        <begin position="282"/>
        <end position="320"/>
    </location>
</feature>
<keyword evidence="10 11" id="KW-0131">Cell cycle</keyword>
<dbReference type="GO" id="GO:0051301">
    <property type="term" value="P:cell division"/>
    <property type="evidence" value="ECO:0007669"/>
    <property type="project" value="UniProtKB-KW"/>
</dbReference>
<dbReference type="Proteomes" id="UP000244722">
    <property type="component" value="Unassembled WGS sequence"/>
</dbReference>
<dbReference type="PIRSF" id="PIRSF017126">
    <property type="entry name" value="Condensin_H"/>
    <property type="match status" value="1"/>
</dbReference>
<evidence type="ECO:0000256" key="7">
    <source>
        <dbReference type="ARBA" id="ARBA00022618"/>
    </source>
</evidence>
<dbReference type="Pfam" id="PF05786">
    <property type="entry name" value="Cnd2"/>
    <property type="match status" value="1"/>
</dbReference>
<feature type="region of interest" description="Disordered" evidence="12">
    <location>
        <begin position="183"/>
        <end position="227"/>
    </location>
</feature>
<keyword evidence="5" id="KW-0158">Chromosome</keyword>
<reference evidence="13 14" key="1">
    <citation type="submission" date="2017-04" db="EMBL/GenBank/DDBJ databases">
        <title>Draft genome sequence of Tuber borchii Vittad., a whitish edible truffle.</title>
        <authorList>
            <consortium name="DOE Joint Genome Institute"/>
            <person name="Murat C."/>
            <person name="Kuo A."/>
            <person name="Barry K.W."/>
            <person name="Clum A."/>
            <person name="Dockter R.B."/>
            <person name="Fauchery L."/>
            <person name="Iotti M."/>
            <person name="Kohler A."/>
            <person name="Labutti K."/>
            <person name="Lindquist E.A."/>
            <person name="Lipzen A."/>
            <person name="Ohm R.A."/>
            <person name="Wang M."/>
            <person name="Grigoriev I.V."/>
            <person name="Zambonelli A."/>
            <person name="Martin F.M."/>
        </authorList>
    </citation>
    <scope>NUCLEOTIDE SEQUENCE [LARGE SCALE GENOMIC DNA]</scope>
    <source>
        <strain evidence="13 14">Tbo3840</strain>
    </source>
</reference>
<accession>A0A2T6ZLN8</accession>
<dbReference type="PANTHER" id="PTHR13108:SF9">
    <property type="entry name" value="CONDENSIN COMPLEX SUBUNIT 2"/>
    <property type="match status" value="1"/>
</dbReference>
<keyword evidence="9 11" id="KW-0226">DNA condensation</keyword>
<feature type="region of interest" description="Disordered" evidence="12">
    <location>
        <begin position="537"/>
        <end position="556"/>
    </location>
</feature>
<dbReference type="GO" id="GO:0005737">
    <property type="term" value="C:cytoplasm"/>
    <property type="evidence" value="ECO:0007669"/>
    <property type="project" value="UniProtKB-SubCell"/>
</dbReference>
<organism evidence="13 14">
    <name type="scientific">Tuber borchii</name>
    <name type="common">White truffle</name>
    <dbReference type="NCBI Taxonomy" id="42251"/>
    <lineage>
        <taxon>Eukaryota</taxon>
        <taxon>Fungi</taxon>
        <taxon>Dikarya</taxon>
        <taxon>Ascomycota</taxon>
        <taxon>Pezizomycotina</taxon>
        <taxon>Pezizomycetes</taxon>
        <taxon>Pezizales</taxon>
        <taxon>Tuberaceae</taxon>
        <taxon>Tuber</taxon>
    </lineage>
</organism>
<feature type="compositionally biased region" description="Polar residues" evidence="12">
    <location>
        <begin position="70"/>
        <end position="81"/>
    </location>
</feature>
<name>A0A2T6ZLN8_TUBBO</name>
<dbReference type="AlphaFoldDB" id="A0A2T6ZLN8"/>
<dbReference type="PANTHER" id="PTHR13108">
    <property type="entry name" value="CONDENSIN COMPLEX SUBUNIT 2"/>
    <property type="match status" value="1"/>
</dbReference>
<evidence type="ECO:0000256" key="10">
    <source>
        <dbReference type="ARBA" id="ARBA00023306"/>
    </source>
</evidence>
<feature type="compositionally biased region" description="Acidic residues" evidence="12">
    <location>
        <begin position="305"/>
        <end position="320"/>
    </location>
</feature>